<dbReference type="NCBIfam" id="TIGR00544">
    <property type="entry name" value="lgt"/>
    <property type="match status" value="1"/>
</dbReference>
<feature type="transmembrane region" description="Helical" evidence="7">
    <location>
        <begin position="195"/>
        <end position="212"/>
    </location>
</feature>
<evidence type="ECO:0000313" key="9">
    <source>
        <dbReference type="Proteomes" id="UP001266099"/>
    </source>
</evidence>
<evidence type="ECO:0000256" key="5">
    <source>
        <dbReference type="ARBA" id="ARBA00022989"/>
    </source>
</evidence>
<dbReference type="PANTHER" id="PTHR30589">
    <property type="entry name" value="PROLIPOPROTEIN DIACYLGLYCERYL TRANSFERASE"/>
    <property type="match status" value="1"/>
</dbReference>
<dbReference type="EMBL" id="JAVDUJ010000001">
    <property type="protein sequence ID" value="MDR6938814.1"/>
    <property type="molecule type" value="Genomic_DNA"/>
</dbReference>
<dbReference type="Pfam" id="PF01790">
    <property type="entry name" value="LGT"/>
    <property type="match status" value="1"/>
</dbReference>
<feature type="transmembrane region" description="Helical" evidence="7">
    <location>
        <begin position="104"/>
        <end position="128"/>
    </location>
</feature>
<comment type="caution">
    <text evidence="8">The sequence shown here is derived from an EMBL/GenBank/DDBJ whole genome shotgun (WGS) entry which is preliminary data.</text>
</comment>
<evidence type="ECO:0000256" key="6">
    <source>
        <dbReference type="ARBA" id="ARBA00023136"/>
    </source>
</evidence>
<comment type="function">
    <text evidence="7">Catalyzes the transfer of the diacylglyceryl group from phosphatidylglycerol to the sulfhydryl group of the N-terminal cysteine of a prolipoprotein, the first step in the formation of mature lipoproteins.</text>
</comment>
<feature type="transmembrane region" description="Helical" evidence="7">
    <location>
        <begin position="65"/>
        <end position="84"/>
    </location>
</feature>
<evidence type="ECO:0000256" key="7">
    <source>
        <dbReference type="HAMAP-Rule" id="MF_01147"/>
    </source>
</evidence>
<dbReference type="EC" id="2.5.1.145" evidence="7"/>
<dbReference type="GO" id="GO:0016740">
    <property type="term" value="F:transferase activity"/>
    <property type="evidence" value="ECO:0007669"/>
    <property type="project" value="UniProtKB-KW"/>
</dbReference>
<dbReference type="PROSITE" id="PS01311">
    <property type="entry name" value="LGT"/>
    <property type="match status" value="1"/>
</dbReference>
<evidence type="ECO:0000256" key="2">
    <source>
        <dbReference type="ARBA" id="ARBA00022475"/>
    </source>
</evidence>
<proteinExistence type="inferred from homology"/>
<evidence type="ECO:0000256" key="3">
    <source>
        <dbReference type="ARBA" id="ARBA00022679"/>
    </source>
</evidence>
<feature type="transmembrane region" description="Helical" evidence="7">
    <location>
        <begin position="34"/>
        <end position="53"/>
    </location>
</feature>
<accession>A0ABU1T0B0</accession>
<comment type="pathway">
    <text evidence="7">Protein modification; lipoprotein biosynthesis (diacylglyceryl transfer).</text>
</comment>
<keyword evidence="9" id="KW-1185">Reference proteome</keyword>
<feature type="transmembrane region" description="Helical" evidence="7">
    <location>
        <begin position="135"/>
        <end position="153"/>
    </location>
</feature>
<feature type="transmembrane region" description="Helical" evidence="7">
    <location>
        <begin position="255"/>
        <end position="273"/>
    </location>
</feature>
<comment type="catalytic activity">
    <reaction evidence="7">
        <text>L-cysteinyl-[prolipoprotein] + a 1,2-diacyl-sn-glycero-3-phospho-(1'-sn-glycerol) = an S-1,2-diacyl-sn-glyceryl-L-cysteinyl-[prolipoprotein] + sn-glycerol 1-phosphate + H(+)</text>
        <dbReference type="Rhea" id="RHEA:56712"/>
        <dbReference type="Rhea" id="RHEA-COMP:14679"/>
        <dbReference type="Rhea" id="RHEA-COMP:14680"/>
        <dbReference type="ChEBI" id="CHEBI:15378"/>
        <dbReference type="ChEBI" id="CHEBI:29950"/>
        <dbReference type="ChEBI" id="CHEBI:57685"/>
        <dbReference type="ChEBI" id="CHEBI:64716"/>
        <dbReference type="ChEBI" id="CHEBI:140658"/>
        <dbReference type="EC" id="2.5.1.145"/>
    </reaction>
</comment>
<dbReference type="HAMAP" id="MF_01147">
    <property type="entry name" value="Lgt"/>
    <property type="match status" value="1"/>
</dbReference>
<keyword evidence="4 7" id="KW-0812">Transmembrane</keyword>
<evidence type="ECO:0000313" key="8">
    <source>
        <dbReference type="EMBL" id="MDR6938814.1"/>
    </source>
</evidence>
<reference evidence="8 9" key="1">
    <citation type="submission" date="2023-07" db="EMBL/GenBank/DDBJ databases">
        <title>Sequencing the genomes of 1000 actinobacteria strains.</title>
        <authorList>
            <person name="Klenk H.-P."/>
        </authorList>
    </citation>
    <scope>NUCLEOTIDE SEQUENCE [LARGE SCALE GENOMIC DNA]</scope>
    <source>
        <strain evidence="8 9">DSM 15539</strain>
    </source>
</reference>
<name>A0ABU1T0B0_9ACTO</name>
<keyword evidence="5 7" id="KW-1133">Transmembrane helix</keyword>
<comment type="subcellular location">
    <subcellularLocation>
        <location evidence="7">Cell membrane</location>
        <topology evidence="7">Multi-pass membrane protein</topology>
    </subcellularLocation>
</comment>
<dbReference type="PANTHER" id="PTHR30589:SF0">
    <property type="entry name" value="PHOSPHATIDYLGLYCEROL--PROLIPOPROTEIN DIACYLGLYCERYL TRANSFERASE"/>
    <property type="match status" value="1"/>
</dbReference>
<dbReference type="Proteomes" id="UP001266099">
    <property type="component" value="Unassembled WGS sequence"/>
</dbReference>
<evidence type="ECO:0000256" key="1">
    <source>
        <dbReference type="ARBA" id="ARBA00007150"/>
    </source>
</evidence>
<organism evidence="8 9">
    <name type="scientific">Arcanobacterium hippocoleae</name>
    <dbReference type="NCBI Taxonomy" id="149017"/>
    <lineage>
        <taxon>Bacteria</taxon>
        <taxon>Bacillati</taxon>
        <taxon>Actinomycetota</taxon>
        <taxon>Actinomycetes</taxon>
        <taxon>Actinomycetales</taxon>
        <taxon>Actinomycetaceae</taxon>
        <taxon>Arcanobacterium</taxon>
    </lineage>
</organism>
<feature type="binding site" evidence="7">
    <location>
        <position position="154"/>
    </location>
    <ligand>
        <name>a 1,2-diacyl-sn-glycero-3-phospho-(1'-sn-glycerol)</name>
        <dbReference type="ChEBI" id="CHEBI:64716"/>
    </ligand>
</feature>
<dbReference type="InterPro" id="IPR001640">
    <property type="entry name" value="Lgt"/>
</dbReference>
<keyword evidence="3 7" id="KW-0808">Transferase</keyword>
<protein>
    <recommendedName>
        <fullName evidence="7">Phosphatidylglycerol--prolipoprotein diacylglyceryl transferase</fullName>
        <ecNumber evidence="7">2.5.1.145</ecNumber>
    </recommendedName>
</protein>
<feature type="transmembrane region" description="Helical" evidence="7">
    <location>
        <begin position="224"/>
        <end position="243"/>
    </location>
</feature>
<keyword evidence="2 7" id="KW-1003">Cell membrane</keyword>
<comment type="similarity">
    <text evidence="1 7">Belongs to the Lgt family.</text>
</comment>
<sequence length="320" mass="35673">MLETVGLGALMHFEWLTSIPSPPINLIYLGPIPLRFYALSILTGIILALLWTDRRYRRIGGPEDIVIDVGTWAVLIGIVGARIYHVITSPAAYFGEHGDIWQIFRIWEGGLGIWGGIAFGAVTAAIVLHRRNLRVGAFADAAAPTILVAQGIGRFGNYFNQEIYGLPTDLPWALEIDAAHIVGGYPPGTTFHPTFLYEALWCFAGAGLLLFLQRRFRLDGGRLMIIYVMYYTLGRVWIEMLRIDDAQIIAGLRLNVWTSIFVFLIASIAYLLYSRRLANQRQLAEIYLAPVPQNDEKSAAEMKDKISAALAEAENRYSIG</sequence>
<keyword evidence="6 7" id="KW-0472">Membrane</keyword>
<evidence type="ECO:0000256" key="4">
    <source>
        <dbReference type="ARBA" id="ARBA00022692"/>
    </source>
</evidence>
<gene>
    <name evidence="7" type="primary">lgt</name>
    <name evidence="8" type="ORF">J2S36_000357</name>
</gene>